<dbReference type="EMBL" id="CM023478">
    <property type="protein sequence ID" value="KAH7932909.1"/>
    <property type="molecule type" value="Genomic_DNA"/>
</dbReference>
<gene>
    <name evidence="1" type="ORF">HPB49_004681</name>
</gene>
<organism evidence="1 2">
    <name type="scientific">Dermacentor silvarum</name>
    <name type="common">Tick</name>
    <dbReference type="NCBI Taxonomy" id="543639"/>
    <lineage>
        <taxon>Eukaryota</taxon>
        <taxon>Metazoa</taxon>
        <taxon>Ecdysozoa</taxon>
        <taxon>Arthropoda</taxon>
        <taxon>Chelicerata</taxon>
        <taxon>Arachnida</taxon>
        <taxon>Acari</taxon>
        <taxon>Parasitiformes</taxon>
        <taxon>Ixodida</taxon>
        <taxon>Ixodoidea</taxon>
        <taxon>Ixodidae</taxon>
        <taxon>Rhipicephalinae</taxon>
        <taxon>Dermacentor</taxon>
    </lineage>
</organism>
<accession>A0ACB8C252</accession>
<name>A0ACB8C252_DERSI</name>
<sequence>MASIGTSEYRFKGGRGFENGVKSVFGEACRRRTKKRKFLSLEEKAKVIAQAEGGKRKSVIAEEFGIPASSLSTILKCKDAIVKALASGTSAKHKKVTQPVHEDLDKAVYTWFVETRAKKIALSGDITSDSENEDIDGDGSPSDEVEAAWAALLESGDVPAGVHPDEYIQADSCVVVREEMTDEDILNSVREDCVSSDEDDAAAQREPGQPTTSQVFHRDHGQRSGNGFAGGMREPRCAIAWQEAEAS</sequence>
<comment type="caution">
    <text evidence="1">The sequence shown here is derived from an EMBL/GenBank/DDBJ whole genome shotgun (WGS) entry which is preliminary data.</text>
</comment>
<protein>
    <submittedName>
        <fullName evidence="1">Uncharacterized protein</fullName>
    </submittedName>
</protein>
<proteinExistence type="predicted"/>
<keyword evidence="2" id="KW-1185">Reference proteome</keyword>
<evidence type="ECO:0000313" key="2">
    <source>
        <dbReference type="Proteomes" id="UP000821865"/>
    </source>
</evidence>
<evidence type="ECO:0000313" key="1">
    <source>
        <dbReference type="EMBL" id="KAH7932909.1"/>
    </source>
</evidence>
<reference evidence="1" key="1">
    <citation type="submission" date="2020-05" db="EMBL/GenBank/DDBJ databases">
        <title>Large-scale comparative analyses of tick genomes elucidate their genetic diversity and vector capacities.</title>
        <authorList>
            <person name="Jia N."/>
            <person name="Wang J."/>
            <person name="Shi W."/>
            <person name="Du L."/>
            <person name="Sun Y."/>
            <person name="Zhan W."/>
            <person name="Jiang J."/>
            <person name="Wang Q."/>
            <person name="Zhang B."/>
            <person name="Ji P."/>
            <person name="Sakyi L.B."/>
            <person name="Cui X."/>
            <person name="Yuan T."/>
            <person name="Jiang B."/>
            <person name="Yang W."/>
            <person name="Lam T.T.-Y."/>
            <person name="Chang Q."/>
            <person name="Ding S."/>
            <person name="Wang X."/>
            <person name="Zhu J."/>
            <person name="Ruan X."/>
            <person name="Zhao L."/>
            <person name="Wei J."/>
            <person name="Que T."/>
            <person name="Du C."/>
            <person name="Cheng J."/>
            <person name="Dai P."/>
            <person name="Han X."/>
            <person name="Huang E."/>
            <person name="Gao Y."/>
            <person name="Liu J."/>
            <person name="Shao H."/>
            <person name="Ye R."/>
            <person name="Li L."/>
            <person name="Wei W."/>
            <person name="Wang X."/>
            <person name="Wang C."/>
            <person name="Yang T."/>
            <person name="Huo Q."/>
            <person name="Li W."/>
            <person name="Guo W."/>
            <person name="Chen H."/>
            <person name="Zhou L."/>
            <person name="Ni X."/>
            <person name="Tian J."/>
            <person name="Zhou Y."/>
            <person name="Sheng Y."/>
            <person name="Liu T."/>
            <person name="Pan Y."/>
            <person name="Xia L."/>
            <person name="Li J."/>
            <person name="Zhao F."/>
            <person name="Cao W."/>
        </authorList>
    </citation>
    <scope>NUCLEOTIDE SEQUENCE</scope>
    <source>
        <strain evidence="1">Dsil-2018</strain>
    </source>
</reference>
<dbReference type="Proteomes" id="UP000821865">
    <property type="component" value="Chromosome 9"/>
</dbReference>